<keyword evidence="2" id="KW-0723">Serine/threonine-protein kinase</keyword>
<dbReference type="OrthoDB" id="1403677at2759"/>
<dbReference type="GO" id="GO:0005524">
    <property type="term" value="F:ATP binding"/>
    <property type="evidence" value="ECO:0007669"/>
    <property type="project" value="UniProtKB-UniRule"/>
</dbReference>
<feature type="binding site" evidence="12">
    <location>
        <position position="560"/>
    </location>
    <ligand>
        <name>ATP</name>
        <dbReference type="ChEBI" id="CHEBI:30616"/>
    </ligand>
</feature>
<dbReference type="GO" id="GO:0004714">
    <property type="term" value="F:transmembrane receptor protein tyrosine kinase activity"/>
    <property type="evidence" value="ECO:0007669"/>
    <property type="project" value="InterPro"/>
</dbReference>
<evidence type="ECO:0000256" key="1">
    <source>
        <dbReference type="ARBA" id="ARBA00004479"/>
    </source>
</evidence>
<dbReference type="GeneID" id="107486608"/>
<sequence length="885" mass="99563">MGYPRNIVVIRYKPPIISFSLLLLLLFLLHSPVVPAQGASSYHPEDDFAVNCGSKETTVYADRKWVGDDDSKLFSTIEQPQTKQPSLITETPYPLSADSFVFSSARIFLSNFTYSFPLKTNGPKFVRLHFYPTNYLNFEPYNSLFSVTAGNFTLLKGFNASRWLANDEMTFFIEYCVNVETGKRLDLTFIPNKSYYAFINGIEVVSMPPYLYYTDPSKSSGFEFVGHGISIYQLESEKALQTLYRINVGEKQIPPQQDTGMYRSWEPDADYIEKQYPSSISMGYPPLKFNGNITPDYTAPDLVYLSARSYGMRETKNYNVTWRFEVDSQFTYMVSLHFCEFAKEIQHYTDRTFQIFIAELLAEDRADVINWSGGNHVPVRRDYAVQLLPDDLGQSSKKVNISIKLQRLPDAELTNYHDVILNGIEIFKISDATNNLAGPNPEHVRTSTQESPQLPQSSKHSKKKIITVVVAVIAVSCLVLASVIGIILFSWRRRSFDYRGGTTKKKGSSSLPSHLCRYFTIAEIRAATNNLDDVFIVGVGGFGNVYKGYIDGGATPVAIKRLKPGSQQGINEFLNEIDMLSQLRHLHLVSLIGYCNDGVEMILVYDFMQRGTLREYLYGSDNKPLPWKQRLEILLGAARGLHYLHAGAKHNIIHRDVKSTNILLDEKWVAKVSDFGLSKVGPTGTSQTHISTMVKGSLGYLDPEYYKRQRLTLKSDVYSFGVVLLEVLCARPPLIRNVDKHKASLVDWVRKLNDQDKLDQTVDIFLKGSITPECLKWYGQLAMSCLHDDGNQRPSMNDVVGALEFAMQLAEGDKDNSFGGAQDKEKGEESPLIPQFTSDEGSDVLFTSDESGTKDSKVTTISSSSEERALISGLVFSEIGDPRAR</sequence>
<evidence type="ECO:0000313" key="18">
    <source>
        <dbReference type="RefSeq" id="XP_015962651.1"/>
    </source>
</evidence>
<evidence type="ECO:0000256" key="4">
    <source>
        <dbReference type="ARBA" id="ARBA00022692"/>
    </source>
</evidence>
<dbReference type="Gene3D" id="1.10.510.10">
    <property type="entry name" value="Transferase(Phosphotransferase) domain 1"/>
    <property type="match status" value="1"/>
</dbReference>
<keyword evidence="5 15" id="KW-0732">Signal</keyword>
<comment type="subcellular location">
    <subcellularLocation>
        <location evidence="1">Membrane</location>
        <topology evidence="1">Single-pass type I membrane protein</topology>
    </subcellularLocation>
</comment>
<dbReference type="Pfam" id="PF07714">
    <property type="entry name" value="PK_Tyr_Ser-Thr"/>
    <property type="match status" value="1"/>
</dbReference>
<evidence type="ECO:0000313" key="17">
    <source>
        <dbReference type="Proteomes" id="UP000515211"/>
    </source>
</evidence>
<feature type="domain" description="Protein kinase" evidence="16">
    <location>
        <begin position="531"/>
        <end position="806"/>
    </location>
</feature>
<evidence type="ECO:0000256" key="13">
    <source>
        <dbReference type="SAM" id="MobiDB-lite"/>
    </source>
</evidence>
<gene>
    <name evidence="18" type="primary">LOC107486608</name>
</gene>
<evidence type="ECO:0000259" key="16">
    <source>
        <dbReference type="PROSITE" id="PS50011"/>
    </source>
</evidence>
<evidence type="ECO:0000256" key="12">
    <source>
        <dbReference type="PROSITE-ProRule" id="PRU10141"/>
    </source>
</evidence>
<dbReference type="InterPro" id="IPR045272">
    <property type="entry name" value="ANXUR1/2-like"/>
</dbReference>
<evidence type="ECO:0000256" key="7">
    <source>
        <dbReference type="ARBA" id="ARBA00022777"/>
    </source>
</evidence>
<keyword evidence="11" id="KW-0325">Glycoprotein</keyword>
<reference evidence="17" key="1">
    <citation type="journal article" date="2016" name="Nat. Genet.">
        <title>The genome sequences of Arachis duranensis and Arachis ipaensis, the diploid ancestors of cultivated peanut.</title>
        <authorList>
            <person name="Bertioli D.J."/>
            <person name="Cannon S.B."/>
            <person name="Froenicke L."/>
            <person name="Huang G."/>
            <person name="Farmer A.D."/>
            <person name="Cannon E.K."/>
            <person name="Liu X."/>
            <person name="Gao D."/>
            <person name="Clevenger J."/>
            <person name="Dash S."/>
            <person name="Ren L."/>
            <person name="Moretzsohn M.C."/>
            <person name="Shirasawa K."/>
            <person name="Huang W."/>
            <person name="Vidigal B."/>
            <person name="Abernathy B."/>
            <person name="Chu Y."/>
            <person name="Niederhuth C.E."/>
            <person name="Umale P."/>
            <person name="Araujo A.C."/>
            <person name="Kozik A."/>
            <person name="Kim K.D."/>
            <person name="Burow M.D."/>
            <person name="Varshney R.K."/>
            <person name="Wang X."/>
            <person name="Zhang X."/>
            <person name="Barkley N."/>
            <person name="Guimaraes P.M."/>
            <person name="Isobe S."/>
            <person name="Guo B."/>
            <person name="Liao B."/>
            <person name="Stalker H.T."/>
            <person name="Schmitz R.J."/>
            <person name="Scheffler B.E."/>
            <person name="Leal-Bertioli S.C."/>
            <person name="Xun X."/>
            <person name="Jackson S.A."/>
            <person name="Michelmore R."/>
            <person name="Ozias-Akins P."/>
        </authorList>
    </citation>
    <scope>NUCLEOTIDE SEQUENCE [LARGE SCALE GENOMIC DNA]</scope>
    <source>
        <strain evidence="17">cv. V14167</strain>
    </source>
</reference>
<feature type="region of interest" description="Disordered" evidence="13">
    <location>
        <begin position="814"/>
        <end position="862"/>
    </location>
</feature>
<proteinExistence type="predicted"/>
<name>A0A6P4D582_ARADU</name>
<keyword evidence="17" id="KW-1185">Reference proteome</keyword>
<dbReference type="SMART" id="SM00220">
    <property type="entry name" value="S_TKc"/>
    <property type="match status" value="1"/>
</dbReference>
<dbReference type="FunFam" id="2.60.120.430:FF:000003">
    <property type="entry name" value="FERONIA receptor-like kinase"/>
    <property type="match status" value="1"/>
</dbReference>
<dbReference type="PANTHER" id="PTHR34590">
    <property type="entry name" value="OS03G0124300 PROTEIN-RELATED"/>
    <property type="match status" value="1"/>
</dbReference>
<dbReference type="PANTHER" id="PTHR34590:SF15">
    <property type="entry name" value="PROTEIN KINASE DOMAIN-CONTAINING PROTEIN"/>
    <property type="match status" value="1"/>
</dbReference>
<evidence type="ECO:0000256" key="14">
    <source>
        <dbReference type="SAM" id="Phobius"/>
    </source>
</evidence>
<evidence type="ECO:0000256" key="9">
    <source>
        <dbReference type="ARBA" id="ARBA00022989"/>
    </source>
</evidence>
<evidence type="ECO:0000256" key="8">
    <source>
        <dbReference type="ARBA" id="ARBA00022840"/>
    </source>
</evidence>
<dbReference type="InterPro" id="IPR011009">
    <property type="entry name" value="Kinase-like_dom_sf"/>
</dbReference>
<evidence type="ECO:0000256" key="5">
    <source>
        <dbReference type="ARBA" id="ARBA00022729"/>
    </source>
</evidence>
<dbReference type="Gene3D" id="2.60.120.430">
    <property type="entry name" value="Galactose-binding lectin"/>
    <property type="match status" value="2"/>
</dbReference>
<dbReference type="KEGG" id="adu:107486608"/>
<evidence type="ECO:0000256" key="2">
    <source>
        <dbReference type="ARBA" id="ARBA00022527"/>
    </source>
</evidence>
<dbReference type="InterPro" id="IPR024788">
    <property type="entry name" value="Malectin-like_Carb-bd_dom"/>
</dbReference>
<feature type="compositionally biased region" description="Polar residues" evidence="13">
    <location>
        <begin position="446"/>
        <end position="458"/>
    </location>
</feature>
<evidence type="ECO:0000256" key="6">
    <source>
        <dbReference type="ARBA" id="ARBA00022741"/>
    </source>
</evidence>
<dbReference type="SUPFAM" id="SSF56112">
    <property type="entry name" value="Protein kinase-like (PK-like)"/>
    <property type="match status" value="1"/>
</dbReference>
<evidence type="ECO:0000256" key="10">
    <source>
        <dbReference type="ARBA" id="ARBA00023136"/>
    </source>
</evidence>
<dbReference type="Gene3D" id="3.30.200.20">
    <property type="entry name" value="Phosphorylase Kinase, domain 1"/>
    <property type="match status" value="1"/>
</dbReference>
<keyword evidence="8 12" id="KW-0067">ATP-binding</keyword>
<feature type="compositionally biased region" description="Basic and acidic residues" evidence="13">
    <location>
        <begin position="814"/>
        <end position="829"/>
    </location>
</feature>
<dbReference type="FunFam" id="2.60.120.430:FF:000007">
    <property type="entry name" value="FERONIA receptor-like kinase"/>
    <property type="match status" value="1"/>
</dbReference>
<keyword evidence="3" id="KW-0808">Transferase</keyword>
<dbReference type="GO" id="GO:0016020">
    <property type="term" value="C:membrane"/>
    <property type="evidence" value="ECO:0007669"/>
    <property type="project" value="UniProtKB-SubCell"/>
</dbReference>
<evidence type="ECO:0000256" key="11">
    <source>
        <dbReference type="ARBA" id="ARBA00023180"/>
    </source>
</evidence>
<dbReference type="PROSITE" id="PS00108">
    <property type="entry name" value="PROTEIN_KINASE_ST"/>
    <property type="match status" value="1"/>
</dbReference>
<organism evidence="17 18">
    <name type="scientific">Arachis duranensis</name>
    <name type="common">Wild peanut</name>
    <dbReference type="NCBI Taxonomy" id="130453"/>
    <lineage>
        <taxon>Eukaryota</taxon>
        <taxon>Viridiplantae</taxon>
        <taxon>Streptophyta</taxon>
        <taxon>Embryophyta</taxon>
        <taxon>Tracheophyta</taxon>
        <taxon>Spermatophyta</taxon>
        <taxon>Magnoliopsida</taxon>
        <taxon>eudicotyledons</taxon>
        <taxon>Gunneridae</taxon>
        <taxon>Pentapetalae</taxon>
        <taxon>rosids</taxon>
        <taxon>fabids</taxon>
        <taxon>Fabales</taxon>
        <taxon>Fabaceae</taxon>
        <taxon>Papilionoideae</taxon>
        <taxon>50 kb inversion clade</taxon>
        <taxon>dalbergioids sensu lato</taxon>
        <taxon>Dalbergieae</taxon>
        <taxon>Pterocarpus clade</taxon>
        <taxon>Arachis</taxon>
    </lineage>
</organism>
<feature type="transmembrane region" description="Helical" evidence="14">
    <location>
        <begin position="465"/>
        <end position="489"/>
    </location>
</feature>
<dbReference type="InterPro" id="IPR017441">
    <property type="entry name" value="Protein_kinase_ATP_BS"/>
</dbReference>
<dbReference type="InterPro" id="IPR001245">
    <property type="entry name" value="Ser-Thr/Tyr_kinase_cat_dom"/>
</dbReference>
<dbReference type="GO" id="GO:0004674">
    <property type="term" value="F:protein serine/threonine kinase activity"/>
    <property type="evidence" value="ECO:0007669"/>
    <property type="project" value="UniProtKB-KW"/>
</dbReference>
<dbReference type="PROSITE" id="PS50011">
    <property type="entry name" value="PROTEIN_KINASE_DOM"/>
    <property type="match status" value="1"/>
</dbReference>
<dbReference type="PROSITE" id="PS00107">
    <property type="entry name" value="PROTEIN_KINASE_ATP"/>
    <property type="match status" value="1"/>
</dbReference>
<dbReference type="AlphaFoldDB" id="A0A6P4D582"/>
<dbReference type="Proteomes" id="UP000515211">
    <property type="component" value="Chromosome 4"/>
</dbReference>
<dbReference type="Pfam" id="PF12819">
    <property type="entry name" value="Malectin_like"/>
    <property type="match status" value="1"/>
</dbReference>
<dbReference type="GO" id="GO:0010038">
    <property type="term" value="P:response to metal ion"/>
    <property type="evidence" value="ECO:0007669"/>
    <property type="project" value="UniProtKB-ARBA"/>
</dbReference>
<keyword evidence="9 14" id="KW-1133">Transmembrane helix</keyword>
<dbReference type="FunFam" id="1.10.510.10:FF:000252">
    <property type="entry name" value="Receptor-like protein kinase FERONIA"/>
    <property type="match status" value="1"/>
</dbReference>
<feature type="region of interest" description="Disordered" evidence="13">
    <location>
        <begin position="438"/>
        <end position="458"/>
    </location>
</feature>
<dbReference type="CDD" id="cd14066">
    <property type="entry name" value="STKc_IRAK"/>
    <property type="match status" value="1"/>
</dbReference>
<accession>A0A6P4D582</accession>
<keyword evidence="6 12" id="KW-0547">Nucleotide-binding</keyword>
<keyword evidence="4 14" id="KW-0812">Transmembrane</keyword>
<evidence type="ECO:0000256" key="3">
    <source>
        <dbReference type="ARBA" id="ARBA00022679"/>
    </source>
</evidence>
<dbReference type="RefSeq" id="XP_015962651.1">
    <property type="nucleotide sequence ID" value="XM_016107165.3"/>
</dbReference>
<reference evidence="18" key="2">
    <citation type="submission" date="2025-08" db="UniProtKB">
        <authorList>
            <consortium name="RefSeq"/>
        </authorList>
    </citation>
    <scope>IDENTIFICATION</scope>
    <source>
        <tissue evidence="18">Whole plant</tissue>
    </source>
</reference>
<keyword evidence="7" id="KW-0418">Kinase</keyword>
<feature type="chain" id="PRO_5027803875" evidence="15">
    <location>
        <begin position="39"/>
        <end position="885"/>
    </location>
</feature>
<evidence type="ECO:0000256" key="15">
    <source>
        <dbReference type="SAM" id="SignalP"/>
    </source>
</evidence>
<protein>
    <submittedName>
        <fullName evidence="18">Receptor-like protein kinase FERONIA</fullName>
    </submittedName>
</protein>
<dbReference type="InterPro" id="IPR008271">
    <property type="entry name" value="Ser/Thr_kinase_AS"/>
</dbReference>
<feature type="signal peptide" evidence="15">
    <location>
        <begin position="1"/>
        <end position="38"/>
    </location>
</feature>
<keyword evidence="10 14" id="KW-0472">Membrane</keyword>
<dbReference type="FunFam" id="3.30.200.20:FF:000645">
    <property type="entry name" value="Receptor-like protein kinase FERONIA"/>
    <property type="match status" value="1"/>
</dbReference>
<dbReference type="InterPro" id="IPR000719">
    <property type="entry name" value="Prot_kinase_dom"/>
</dbReference>